<evidence type="ECO:0000256" key="1">
    <source>
        <dbReference type="SAM" id="MobiDB-lite"/>
    </source>
</evidence>
<dbReference type="InterPro" id="IPR051781">
    <property type="entry name" value="Metallo-dep_Hydrolase"/>
</dbReference>
<dbReference type="SUPFAM" id="SSF51556">
    <property type="entry name" value="Metallo-dependent hydrolases"/>
    <property type="match status" value="1"/>
</dbReference>
<dbReference type="EMBL" id="SWMU01000003">
    <property type="protein sequence ID" value="TKS55999.1"/>
    <property type="molecule type" value="Genomic_DNA"/>
</dbReference>
<dbReference type="Gene3D" id="3.20.20.140">
    <property type="entry name" value="Metal-dependent hydrolases"/>
    <property type="match status" value="2"/>
</dbReference>
<dbReference type="InterPro" id="IPR032466">
    <property type="entry name" value="Metal_Hydrolase"/>
</dbReference>
<reference evidence="4 5" key="1">
    <citation type="submission" date="2019-04" db="EMBL/GenBank/DDBJ databases">
        <title>Psychroflexus halotolerans sp. nov., isolated from a marine solar saltern.</title>
        <authorList>
            <person name="Feng X."/>
        </authorList>
    </citation>
    <scope>NUCLEOTIDE SEQUENCE [LARGE SCALE GENOMIC DNA]</scope>
    <source>
        <strain evidence="4 5">WDS2C27</strain>
    </source>
</reference>
<dbReference type="PANTHER" id="PTHR43135">
    <property type="entry name" value="ALPHA-D-RIBOSE 1-METHYLPHOSPHONATE 5-TRIPHOSPHATE DIPHOSPHATASE"/>
    <property type="match status" value="1"/>
</dbReference>
<dbReference type="InterPro" id="IPR011059">
    <property type="entry name" value="Metal-dep_hydrolase_composite"/>
</dbReference>
<comment type="caution">
    <text evidence="4">The sequence shown here is derived from an EMBL/GenBank/DDBJ whole genome shotgun (WGS) entry which is preliminary data.</text>
</comment>
<feature type="region of interest" description="Disordered" evidence="1">
    <location>
        <begin position="522"/>
        <end position="545"/>
    </location>
</feature>
<feature type="signal peptide" evidence="2">
    <location>
        <begin position="1"/>
        <end position="18"/>
    </location>
</feature>
<feature type="chain" id="PRO_5020884076" evidence="2">
    <location>
        <begin position="19"/>
        <end position="990"/>
    </location>
</feature>
<dbReference type="AlphaFoldDB" id="A0A4U5TPG7"/>
<name>A0A4U5TPG7_9FLAO</name>
<keyword evidence="5" id="KW-1185">Reference proteome</keyword>
<sequence length="990" mass="112593">MRNLIYLLFFLFNLSLFAQEYFPDNEGVKQQTDITYVFTNATIVDGYDNMMRSGQLMIKADKIVAVGKNISIPKDAVIIDLEGKYIYPSFVELFSDFGIKDFKRPSSNGQPQYGPSRDGYYWNDHIRPEQNLTNYFDFDEKTAKQLRKAGYGLVNTHVDDGIIRGTSSLIALSESEDITKTLVAEQTAQVFSFDRSNQTRQSYPTSIMGKMALIRQVYNDAEWYQTENAKNKDLSLEAFNQQQDIPQFFHTDDYLDALRADKVGDEFGVQYTIIGSGDEYKRINEVKQTNAQFILPLNFPKAYDVENPYLTQYLSLSDMKEWHHAPYLFKRFEKYQIPFAITANGLKSPDKLLSHLKTAIEKGLSKEKALAALTQKPAEFLKLSDQVGHLKPGAYANFLITSKDIFEDNMTIYQNWVMGQKHELADMNLVDISGEYQLSFNNQTYDLKLKQSKGKYSAELTKDTLKFGTKLNYKDHWFYLTVTDKSSENEFNRLAARIDQPQSDFQGKVFLNNEVTSNFVAKYQDSKENKKDDKSSDKKEDKDEMLPVTYPNMSYGFSEISSEPKPILVKNATVITGESDGTLENTDVLLKDGKINKIGQNLKSSRAKIIDGSGKFLTAGIVDEHSHIAATSVNEAGHNSSAEVTMEDAVNPDDISIYRSLAGGVTSIQLLHGSANPIGGRSAILKLKWGQPADEMIYDNSPKFIKFALGENVKQSNWGSRTRFPQTRMGVEQVFIDYFSRAKAYGEKKNSGEAYRKDAEMEALLEIINSERFISCHSYVQSEINMLMKVAEQFDFRVNTFTHILEGYKVADKMAKHGAGGSTFSDWWAYKYEVNDAIPFNAAIMHNEGVTVAINSDDGEMIRRLNQEAAKSVKYGNISPEEAWKFVTLNPARLLHIDDRVGSIKEGKDADVVLWNAHPLSVYAKPEYTIIEGKIYFSLEKDKELRQHIKKERSQLINMMLRAKNKGLKTQPIKKENKEFLHCDSEIELH</sequence>
<evidence type="ECO:0000259" key="3">
    <source>
        <dbReference type="Pfam" id="PF01979"/>
    </source>
</evidence>
<dbReference type="RefSeq" id="WP_138932113.1">
    <property type="nucleotide sequence ID" value="NZ_SWMU01000003.1"/>
</dbReference>
<gene>
    <name evidence="4" type="ORF">FCN74_08205</name>
</gene>
<organism evidence="4 5">
    <name type="scientific">Mesohalobacter halotolerans</name>
    <dbReference type="NCBI Taxonomy" id="1883405"/>
    <lineage>
        <taxon>Bacteria</taxon>
        <taxon>Pseudomonadati</taxon>
        <taxon>Bacteroidota</taxon>
        <taxon>Flavobacteriia</taxon>
        <taxon>Flavobacteriales</taxon>
        <taxon>Flavobacteriaceae</taxon>
        <taxon>Mesohalobacter</taxon>
    </lineage>
</organism>
<evidence type="ECO:0000256" key="2">
    <source>
        <dbReference type="SAM" id="SignalP"/>
    </source>
</evidence>
<dbReference type="SUPFAM" id="SSF51338">
    <property type="entry name" value="Composite domain of metallo-dependent hydrolases"/>
    <property type="match status" value="2"/>
</dbReference>
<feature type="domain" description="Amidohydrolase-related" evidence="3">
    <location>
        <begin position="352"/>
        <end position="419"/>
    </location>
</feature>
<feature type="compositionally biased region" description="Basic and acidic residues" evidence="1">
    <location>
        <begin position="524"/>
        <end position="545"/>
    </location>
</feature>
<dbReference type="Gene3D" id="2.30.40.10">
    <property type="entry name" value="Urease, subunit C, domain 1"/>
    <property type="match status" value="1"/>
</dbReference>
<accession>A0A4U5TPG7</accession>
<proteinExistence type="predicted"/>
<keyword evidence="4" id="KW-0378">Hydrolase</keyword>
<dbReference type="OrthoDB" id="9802793at2"/>
<dbReference type="PANTHER" id="PTHR43135:SF3">
    <property type="entry name" value="ALPHA-D-RIBOSE 1-METHYLPHOSPHONATE 5-TRIPHOSPHATE DIPHOSPHATASE"/>
    <property type="match status" value="1"/>
</dbReference>
<dbReference type="InterPro" id="IPR006680">
    <property type="entry name" value="Amidohydro-rel"/>
</dbReference>
<dbReference type="Proteomes" id="UP000306552">
    <property type="component" value="Unassembled WGS sequence"/>
</dbReference>
<dbReference type="Pfam" id="PF01979">
    <property type="entry name" value="Amidohydro_1"/>
    <property type="match status" value="2"/>
</dbReference>
<keyword evidence="2" id="KW-0732">Signal</keyword>
<dbReference type="GO" id="GO:0016810">
    <property type="term" value="F:hydrolase activity, acting on carbon-nitrogen (but not peptide) bonds"/>
    <property type="evidence" value="ECO:0007669"/>
    <property type="project" value="InterPro"/>
</dbReference>
<evidence type="ECO:0000313" key="4">
    <source>
        <dbReference type="EMBL" id="TKS55999.1"/>
    </source>
</evidence>
<protein>
    <submittedName>
        <fullName evidence="4">Amidohydrolase</fullName>
    </submittedName>
</protein>
<feature type="domain" description="Amidohydrolase-related" evidence="3">
    <location>
        <begin position="841"/>
        <end position="934"/>
    </location>
</feature>
<dbReference type="CDD" id="cd01309">
    <property type="entry name" value="Met_dep_hydrolase_C"/>
    <property type="match status" value="1"/>
</dbReference>
<evidence type="ECO:0000313" key="5">
    <source>
        <dbReference type="Proteomes" id="UP000306552"/>
    </source>
</evidence>